<evidence type="ECO:0000256" key="1">
    <source>
        <dbReference type="ARBA" id="ARBA00022679"/>
    </source>
</evidence>
<keyword evidence="1" id="KW-0808">Transferase</keyword>
<dbReference type="PANTHER" id="PTHR28629">
    <property type="entry name" value="TRIOKINASE/FMN CYCLASE"/>
    <property type="match status" value="1"/>
</dbReference>
<gene>
    <name evidence="4" type="ORF">A33K_18245</name>
</gene>
<evidence type="ECO:0000259" key="3">
    <source>
        <dbReference type="PROSITE" id="PS51480"/>
    </source>
</evidence>
<dbReference type="SMART" id="SM01120">
    <property type="entry name" value="Dak2"/>
    <property type="match status" value="1"/>
</dbReference>
<dbReference type="InterPro" id="IPR012737">
    <property type="entry name" value="DhaK_L_YcgS"/>
</dbReference>
<dbReference type="EMBL" id="JH692069">
    <property type="protein sequence ID" value="EIP84974.1"/>
    <property type="molecule type" value="Genomic_DNA"/>
</dbReference>
<reference evidence="5" key="1">
    <citation type="journal article" date="2012" name="J. Bacteriol.">
        <title>Revised Genome Sequence of Burkholderia thailandensis MSMB43 with Improved Annotation.</title>
        <authorList>
            <person name="Zhuo Y."/>
            <person name="Liu L."/>
            <person name="Wang Q."/>
            <person name="Liu X."/>
            <person name="Ren B."/>
            <person name="Liu M."/>
            <person name="Ni P."/>
            <person name="Cheng Y.Q."/>
            <person name="Zhang L."/>
        </authorList>
    </citation>
    <scope>NUCLEOTIDE SEQUENCE [LARGE SCALE GENOMIC DNA]</scope>
    <source>
        <strain evidence="5">MSMB43</strain>
    </source>
</reference>
<dbReference type="PROSITE" id="PS51480">
    <property type="entry name" value="DHAL"/>
    <property type="match status" value="1"/>
</dbReference>
<dbReference type="InterPro" id="IPR004007">
    <property type="entry name" value="DhaL_dom"/>
</dbReference>
<feature type="domain" description="DhaL" evidence="3">
    <location>
        <begin position="19"/>
        <end position="220"/>
    </location>
</feature>
<dbReference type="Gene3D" id="1.25.40.340">
    <property type="match status" value="1"/>
</dbReference>
<evidence type="ECO:0000313" key="4">
    <source>
        <dbReference type="EMBL" id="EIP84974.1"/>
    </source>
</evidence>
<dbReference type="Pfam" id="PF02734">
    <property type="entry name" value="Dak2"/>
    <property type="match status" value="1"/>
</dbReference>
<evidence type="ECO:0000313" key="5">
    <source>
        <dbReference type="Proteomes" id="UP000004682"/>
    </source>
</evidence>
<name>A0ABN0FYF5_9BURK</name>
<dbReference type="NCBIfam" id="TIGR02365">
    <property type="entry name" value="dha_L_ycgS"/>
    <property type="match status" value="1"/>
</dbReference>
<dbReference type="PANTHER" id="PTHR28629:SF4">
    <property type="entry name" value="TRIOKINASE_FMN CYCLASE"/>
    <property type="match status" value="1"/>
</dbReference>
<dbReference type="Proteomes" id="UP000004682">
    <property type="component" value="Unassembled WGS sequence"/>
</dbReference>
<evidence type="ECO:0000256" key="2">
    <source>
        <dbReference type="ARBA" id="ARBA00022777"/>
    </source>
</evidence>
<sequence>MRMRDVSAKDRMTPALTTADMARLFRELADAIAKARDELCRLDGVIGDADHGIAMEQGFTAASKAIGALSAEATLADQLNAAAKAFLNAVGASSGPLYATAFMCAAKVAGARQALPLNEAPGLIIAMAEGIRSRGRAEVGEKTMVDAWVPAAAAIEHGVAAGLPVREIMTRAGDAATAGAGSTIAMVATRGRSSRLGERSIGHMDPGAASAAMVVNVNVERALRPSNQSPYSTRRRWI</sequence>
<keyword evidence="5" id="KW-1185">Reference proteome</keyword>
<dbReference type="InterPro" id="IPR050861">
    <property type="entry name" value="Dihydroxyacetone_Kinase"/>
</dbReference>
<accession>A0ABN0FYF5</accession>
<dbReference type="SUPFAM" id="SSF101473">
    <property type="entry name" value="DhaL-like"/>
    <property type="match status" value="1"/>
</dbReference>
<organism evidence="4 5">
    <name type="scientific">Burkholderia humptydooensis MSMB43</name>
    <dbReference type="NCBI Taxonomy" id="441157"/>
    <lineage>
        <taxon>Bacteria</taxon>
        <taxon>Pseudomonadati</taxon>
        <taxon>Pseudomonadota</taxon>
        <taxon>Betaproteobacteria</taxon>
        <taxon>Burkholderiales</taxon>
        <taxon>Burkholderiaceae</taxon>
        <taxon>Burkholderia</taxon>
        <taxon>pseudomallei group</taxon>
    </lineage>
</organism>
<dbReference type="InterPro" id="IPR036117">
    <property type="entry name" value="DhaL_dom_sf"/>
</dbReference>
<dbReference type="GO" id="GO:0016301">
    <property type="term" value="F:kinase activity"/>
    <property type="evidence" value="ECO:0007669"/>
    <property type="project" value="UniProtKB-KW"/>
</dbReference>
<keyword evidence="2 4" id="KW-0418">Kinase</keyword>
<proteinExistence type="predicted"/>
<protein>
    <submittedName>
        <fullName evidence="4">Dihydroxyacetone kinase</fullName>
    </submittedName>
</protein>